<dbReference type="InterPro" id="IPR023582">
    <property type="entry name" value="Impact"/>
</dbReference>
<dbReference type="InterPro" id="IPR015796">
    <property type="entry name" value="Impact_YigZ-like"/>
</dbReference>
<keyword evidence="5" id="KW-1185">Reference proteome</keyword>
<evidence type="ECO:0000313" key="4">
    <source>
        <dbReference type="EMBL" id="MBM6703850.1"/>
    </source>
</evidence>
<dbReference type="Pfam" id="PF09186">
    <property type="entry name" value="DUF1949"/>
    <property type="match status" value="1"/>
</dbReference>
<dbReference type="InterPro" id="IPR020569">
    <property type="entry name" value="UPF0029_Impact_CS"/>
</dbReference>
<protein>
    <submittedName>
        <fullName evidence="4">YigZ family protein</fullName>
    </submittedName>
</protein>
<dbReference type="NCBIfam" id="TIGR00257">
    <property type="entry name" value="IMPACT_YIGZ"/>
    <property type="match status" value="1"/>
</dbReference>
<dbReference type="SUPFAM" id="SSF54211">
    <property type="entry name" value="Ribosomal protein S5 domain 2-like"/>
    <property type="match status" value="1"/>
</dbReference>
<dbReference type="PROSITE" id="PS00910">
    <property type="entry name" value="UPF0029"/>
    <property type="match status" value="1"/>
</dbReference>
<dbReference type="InterPro" id="IPR036956">
    <property type="entry name" value="Impact_N_sf"/>
</dbReference>
<dbReference type="InterPro" id="IPR020568">
    <property type="entry name" value="Ribosomal_Su5_D2-typ_SF"/>
</dbReference>
<evidence type="ECO:0000313" key="5">
    <source>
        <dbReference type="Proteomes" id="UP000715095"/>
    </source>
</evidence>
<evidence type="ECO:0000256" key="1">
    <source>
        <dbReference type="ARBA" id="ARBA00007665"/>
    </source>
</evidence>
<evidence type="ECO:0000259" key="3">
    <source>
        <dbReference type="Pfam" id="PF09186"/>
    </source>
</evidence>
<dbReference type="InterPro" id="IPR035647">
    <property type="entry name" value="EFG_III/V"/>
</dbReference>
<dbReference type="RefSeq" id="WP_205102322.1">
    <property type="nucleotide sequence ID" value="NZ_JACJJC010000006.1"/>
</dbReference>
<dbReference type="Gene3D" id="3.30.230.30">
    <property type="entry name" value="Impact, N-terminal domain"/>
    <property type="match status" value="1"/>
</dbReference>
<reference evidence="4 5" key="1">
    <citation type="journal article" date="2021" name="Sci. Rep.">
        <title>The distribution of antibiotic resistance genes in chicken gut microbiota commensals.</title>
        <authorList>
            <person name="Juricova H."/>
            <person name="Matiasovicova J."/>
            <person name="Kubasova T."/>
            <person name="Cejkova D."/>
            <person name="Rychlik I."/>
        </authorList>
    </citation>
    <scope>NUCLEOTIDE SEQUENCE [LARGE SCALE GENOMIC DNA]</scope>
    <source>
        <strain evidence="4 5">An829</strain>
    </source>
</reference>
<dbReference type="Proteomes" id="UP000715095">
    <property type="component" value="Unassembled WGS sequence"/>
</dbReference>
<gene>
    <name evidence="4" type="ORF">H6A60_05050</name>
</gene>
<sequence length="213" mass="22968">MSAEHYQVPDLKPGERHRAEETIRRSRFIVTMARVASNEEAKAFIDEVRAEHAHATHNCWAYVAGAPGDTARIGASDDGEPKGTAGRPMLTALLHSGVGEIAAVVTRYFGGILLGTGGLVRAYQGSVKLGLESLPVKTREKMARYVVSVEPAQAPQIEHIIAQAGGRILTTDFRFDASYEAQIPVEAADAFEARIAQATSGEGLVDRLEDEIE</sequence>
<proteinExistence type="inferred from homology"/>
<feature type="domain" description="Impact N-terminal" evidence="2">
    <location>
        <begin position="24"/>
        <end position="128"/>
    </location>
</feature>
<dbReference type="PANTHER" id="PTHR16301:SF20">
    <property type="entry name" value="IMPACT FAMILY MEMBER YIGZ"/>
    <property type="match status" value="1"/>
</dbReference>
<accession>A0ABS2DR77</accession>
<dbReference type="InterPro" id="IPR001498">
    <property type="entry name" value="Impact_N"/>
</dbReference>
<dbReference type="Pfam" id="PF01205">
    <property type="entry name" value="Impact_N"/>
    <property type="match status" value="1"/>
</dbReference>
<comment type="caution">
    <text evidence="4">The sequence shown here is derived from an EMBL/GenBank/DDBJ whole genome shotgun (WGS) entry which is preliminary data.</text>
</comment>
<dbReference type="EMBL" id="JACJJC010000006">
    <property type="protein sequence ID" value="MBM6703850.1"/>
    <property type="molecule type" value="Genomic_DNA"/>
</dbReference>
<name>A0ABS2DR77_9BURK</name>
<comment type="similarity">
    <text evidence="1">Belongs to the IMPACT family.</text>
</comment>
<evidence type="ECO:0000259" key="2">
    <source>
        <dbReference type="Pfam" id="PF01205"/>
    </source>
</evidence>
<feature type="domain" description="UPF0029" evidence="3">
    <location>
        <begin position="147"/>
        <end position="201"/>
    </location>
</feature>
<organism evidence="4 5">
    <name type="scientific">Sutterella massiliensis</name>
    <dbReference type="NCBI Taxonomy" id="1816689"/>
    <lineage>
        <taxon>Bacteria</taxon>
        <taxon>Pseudomonadati</taxon>
        <taxon>Pseudomonadota</taxon>
        <taxon>Betaproteobacteria</taxon>
        <taxon>Burkholderiales</taxon>
        <taxon>Sutterellaceae</taxon>
        <taxon>Sutterella</taxon>
    </lineage>
</organism>
<dbReference type="SUPFAM" id="SSF54980">
    <property type="entry name" value="EF-G C-terminal domain-like"/>
    <property type="match status" value="1"/>
</dbReference>
<dbReference type="InterPro" id="IPR015269">
    <property type="entry name" value="UPF0029_Impact_C"/>
</dbReference>
<dbReference type="Gene3D" id="3.30.70.240">
    <property type="match status" value="1"/>
</dbReference>
<dbReference type="PANTHER" id="PTHR16301">
    <property type="entry name" value="IMPACT-RELATED"/>
    <property type="match status" value="1"/>
</dbReference>